<dbReference type="InterPro" id="IPR025965">
    <property type="entry name" value="FlgD/Vpr_Ig-like"/>
</dbReference>
<keyword evidence="1" id="KW-0732">Signal</keyword>
<dbReference type="InterPro" id="IPR026444">
    <property type="entry name" value="Secre_tail"/>
</dbReference>
<accession>A0A381W3X3</accession>
<reference evidence="4" key="1">
    <citation type="submission" date="2018-05" db="EMBL/GenBank/DDBJ databases">
        <authorList>
            <person name="Lanie J.A."/>
            <person name="Ng W.-L."/>
            <person name="Kazmierczak K.M."/>
            <person name="Andrzejewski T.M."/>
            <person name="Davidsen T.M."/>
            <person name="Wayne K.J."/>
            <person name="Tettelin H."/>
            <person name="Glass J.I."/>
            <person name="Rusch D."/>
            <person name="Podicherti R."/>
            <person name="Tsui H.-C.T."/>
            <person name="Winkler M.E."/>
        </authorList>
    </citation>
    <scope>NUCLEOTIDE SEQUENCE</scope>
</reference>
<dbReference type="EMBL" id="UINC01010620">
    <property type="protein sequence ID" value="SVA47172.1"/>
    <property type="molecule type" value="Genomic_DNA"/>
</dbReference>
<dbReference type="Pfam" id="PF13860">
    <property type="entry name" value="FlgD_ig"/>
    <property type="match status" value="1"/>
</dbReference>
<evidence type="ECO:0000259" key="3">
    <source>
        <dbReference type="Pfam" id="PF13860"/>
    </source>
</evidence>
<protein>
    <recommendedName>
        <fullName evidence="5">FlgD Ig-like domain-containing protein</fullName>
    </recommendedName>
</protein>
<dbReference type="Gene3D" id="2.60.40.1220">
    <property type="match status" value="3"/>
</dbReference>
<feature type="domain" description="FlgD/Vpr Ig-like" evidence="3">
    <location>
        <begin position="876"/>
        <end position="937"/>
    </location>
</feature>
<evidence type="ECO:0000259" key="2">
    <source>
        <dbReference type="Pfam" id="PF13205"/>
    </source>
</evidence>
<gene>
    <name evidence="4" type="ORF">METZ01_LOCUS100026</name>
</gene>
<dbReference type="InterPro" id="IPR014755">
    <property type="entry name" value="Cu-Rt/internalin_Ig-like"/>
</dbReference>
<evidence type="ECO:0008006" key="5">
    <source>
        <dbReference type="Google" id="ProtNLM"/>
    </source>
</evidence>
<evidence type="ECO:0000256" key="1">
    <source>
        <dbReference type="ARBA" id="ARBA00022729"/>
    </source>
</evidence>
<feature type="domain" description="SbsA Ig-like" evidence="2">
    <location>
        <begin position="400"/>
        <end position="507"/>
    </location>
</feature>
<feature type="domain" description="SbsA Ig-like" evidence="2">
    <location>
        <begin position="287"/>
        <end position="398"/>
    </location>
</feature>
<dbReference type="InterPro" id="IPR013783">
    <property type="entry name" value="Ig-like_fold"/>
</dbReference>
<evidence type="ECO:0000313" key="4">
    <source>
        <dbReference type="EMBL" id="SVA47172.1"/>
    </source>
</evidence>
<sequence length="950" mass="102984">VPETGTHVGGDDGAGLRGGNRMGYVGDDVMKDWIQINYHTGSGKYADELAGAWQVHQDNCTNPPLNDRWYNNQTEPYLLYGTLPDFFINGENTDAEWPGYNADFLNTGNPASDWDENYYALITMVKRVQAETTPITMSLNGTSFLDKTASIQLSVTSTDDLSAKNLRLYVGVTMDSVEYQFGQYVDWKVWNHHDDIFAGWVGDKTSECEAGCENGQEITLAQDTPVDLTYSWTLEDAPTGLSWDPNNMVIFAFIQDFTALAKVNNQIVNEPSILQGVKMVRRGAGIDKSAPALTFNPYNNQFGVAVDSDITIAFDEKIRNEDDSALDDSNVGSLITLKKNDATGDDISKTVTINGDNTLITISPTNDFSAEQRVYVAIGVVEDEADNAIQPISITFTTVDNTAPTATIVPIDAATGIAPSSNITISFNEPVRKSDGSALDNSVVTLKKDDANGDDIAFTTSVDAAQMVITVTPSSGLGSSQTVYVCVNGVQDNSSNALAETCVTFTTADADAPTVNINPQNGATDVAVDTEVTLTFSESVRKADDDSALDNDNVDANITLKYDDANGSDIPFDATIDSEKKIVTLAPDSNLDNEKTVYVAIGATVEDASNNAIAAKSASFTTVAVGNTPVISAVNDTAFSEDRYGTVNVIVTDANGDNITFSVSADTSAVEATVDESNSISSTQWLAKIKLNPAKNWNGESVITVFADDGTLKVSSNFKLTVYPVDDAPSLFELKEPMNGALIRITDQTFNDTLVFKWTASTDVEGDTITYKFSGTWGLSVLDVPYVKNALETKIAYADIYAAMDQSGLSHWTVESEMTGEWGMGACAGMYCVPPSNGQFELTIYENVLSLMDNAELPNRFDLHQNYPNPFNPVTSIKYQLAGDAQVKLTVYDIMGQKIRTVVNENQSSGFHSVLWDGKDNYNNPVSSGVYLYRIHAGDYIQTRKMILMR</sequence>
<dbReference type="AlphaFoldDB" id="A0A381W3X3"/>
<dbReference type="Pfam" id="PF13205">
    <property type="entry name" value="Big_5"/>
    <property type="match status" value="3"/>
</dbReference>
<dbReference type="NCBIfam" id="TIGR04183">
    <property type="entry name" value="Por_Secre_tail"/>
    <property type="match status" value="1"/>
</dbReference>
<feature type="domain" description="SbsA Ig-like" evidence="2">
    <location>
        <begin position="509"/>
        <end position="622"/>
    </location>
</feature>
<organism evidence="4">
    <name type="scientific">marine metagenome</name>
    <dbReference type="NCBI Taxonomy" id="408172"/>
    <lineage>
        <taxon>unclassified sequences</taxon>
        <taxon>metagenomes</taxon>
        <taxon>ecological metagenomes</taxon>
    </lineage>
</organism>
<dbReference type="Gene3D" id="2.60.40.10">
    <property type="entry name" value="Immunoglobulins"/>
    <property type="match status" value="1"/>
</dbReference>
<dbReference type="Gene3D" id="2.60.40.4070">
    <property type="match status" value="1"/>
</dbReference>
<feature type="non-terminal residue" evidence="4">
    <location>
        <position position="1"/>
    </location>
</feature>
<proteinExistence type="predicted"/>
<dbReference type="InterPro" id="IPR032812">
    <property type="entry name" value="SbsA_Ig"/>
</dbReference>
<name>A0A381W3X3_9ZZZZ</name>